<evidence type="ECO:0000313" key="12">
    <source>
        <dbReference type="Proteomes" id="UP000092461"/>
    </source>
</evidence>
<evidence type="ECO:0000256" key="9">
    <source>
        <dbReference type="ARBA" id="ARBA00023224"/>
    </source>
</evidence>
<keyword evidence="3" id="KW-0716">Sensory transduction</keyword>
<proteinExistence type="predicted"/>
<feature type="transmembrane region" description="Helical" evidence="10">
    <location>
        <begin position="143"/>
        <end position="170"/>
    </location>
</feature>
<feature type="transmembrane region" description="Helical" evidence="10">
    <location>
        <begin position="44"/>
        <end position="67"/>
    </location>
</feature>
<dbReference type="AlphaFoldDB" id="A0A3F2ZDA9"/>
<sequence length="336" mass="38879">MIPERFWCFSIKIFIFPPVFVSAIAFSAWYIICATDTTSDVENLTFYSLVVLVAHIQVGTKVCTFIWSREWVKTFLDWFEEFYALKEKNLKMKKIIEDQLTSTLNAAKTCSKYRDSFIYRFPGTSDEPSSALHLILLQTYQSAVIFLNTFLVFICDSTIAMIGFHIMGLLRILSKFILLLEDSFDACSEFLCRIQSLHCEIINRSRAFNDLLFHLLLVQLFSSIFLIFMNLSAIRSDAVGFVFYFLGGSSITQLLLICLFGEVIFMRYSLVERCLRLTTWYEMSLEDQKKFVLILRMAQKPYGLKAGGMYDVSMPTFIEIMKLAISYCAILFTIIE</sequence>
<keyword evidence="6 10" id="KW-1133">Transmembrane helix</keyword>
<keyword evidence="8" id="KW-0675">Receptor</keyword>
<evidence type="ECO:0000256" key="1">
    <source>
        <dbReference type="ARBA" id="ARBA00004651"/>
    </source>
</evidence>
<evidence type="ECO:0000256" key="7">
    <source>
        <dbReference type="ARBA" id="ARBA00023136"/>
    </source>
</evidence>
<feature type="transmembrane region" description="Helical" evidence="10">
    <location>
        <begin position="241"/>
        <end position="266"/>
    </location>
</feature>
<dbReference type="VEuPathDB" id="VectorBase:LLOJ010890"/>
<dbReference type="Proteomes" id="UP000092461">
    <property type="component" value="Unassembled WGS sequence"/>
</dbReference>
<evidence type="ECO:0000256" key="5">
    <source>
        <dbReference type="ARBA" id="ARBA00022725"/>
    </source>
</evidence>
<evidence type="ECO:0000256" key="6">
    <source>
        <dbReference type="ARBA" id="ARBA00022989"/>
    </source>
</evidence>
<dbReference type="GO" id="GO:0004984">
    <property type="term" value="F:olfactory receptor activity"/>
    <property type="evidence" value="ECO:0007669"/>
    <property type="project" value="InterPro"/>
</dbReference>
<accession>A0A3F2ZDA9</accession>
<evidence type="ECO:0000256" key="8">
    <source>
        <dbReference type="ARBA" id="ARBA00023170"/>
    </source>
</evidence>
<dbReference type="EnsemblMetazoa" id="LLOJ010890-RA">
    <property type="protein sequence ID" value="LLOJ010890-PA"/>
    <property type="gene ID" value="LLOJ010890"/>
</dbReference>
<keyword evidence="4 10" id="KW-0812">Transmembrane</keyword>
<protein>
    <submittedName>
        <fullName evidence="11">Uncharacterized protein</fullName>
    </submittedName>
</protein>
<evidence type="ECO:0000256" key="3">
    <source>
        <dbReference type="ARBA" id="ARBA00022606"/>
    </source>
</evidence>
<organism evidence="11 12">
    <name type="scientific">Lutzomyia longipalpis</name>
    <name type="common">Sand fly</name>
    <dbReference type="NCBI Taxonomy" id="7200"/>
    <lineage>
        <taxon>Eukaryota</taxon>
        <taxon>Metazoa</taxon>
        <taxon>Ecdysozoa</taxon>
        <taxon>Arthropoda</taxon>
        <taxon>Hexapoda</taxon>
        <taxon>Insecta</taxon>
        <taxon>Pterygota</taxon>
        <taxon>Neoptera</taxon>
        <taxon>Endopterygota</taxon>
        <taxon>Diptera</taxon>
        <taxon>Nematocera</taxon>
        <taxon>Psychodoidea</taxon>
        <taxon>Psychodidae</taxon>
        <taxon>Lutzomyia</taxon>
        <taxon>Lutzomyia</taxon>
    </lineage>
</organism>
<feature type="transmembrane region" description="Helical" evidence="10">
    <location>
        <begin position="211"/>
        <end position="229"/>
    </location>
</feature>
<keyword evidence="5" id="KW-0552">Olfaction</keyword>
<dbReference type="PANTHER" id="PTHR21137:SF35">
    <property type="entry name" value="ODORANT RECEPTOR 19A-RELATED"/>
    <property type="match status" value="1"/>
</dbReference>
<dbReference type="VEuPathDB" id="VectorBase:LLONM1_008324"/>
<evidence type="ECO:0000256" key="10">
    <source>
        <dbReference type="SAM" id="Phobius"/>
    </source>
</evidence>
<evidence type="ECO:0000256" key="4">
    <source>
        <dbReference type="ARBA" id="ARBA00022692"/>
    </source>
</evidence>
<reference evidence="11" key="1">
    <citation type="submission" date="2020-05" db="UniProtKB">
        <authorList>
            <consortium name="EnsemblMetazoa"/>
        </authorList>
    </citation>
    <scope>IDENTIFICATION</scope>
    <source>
        <strain evidence="11">Jacobina</strain>
    </source>
</reference>
<dbReference type="PANTHER" id="PTHR21137">
    <property type="entry name" value="ODORANT RECEPTOR"/>
    <property type="match status" value="1"/>
</dbReference>
<dbReference type="GO" id="GO:0007165">
    <property type="term" value="P:signal transduction"/>
    <property type="evidence" value="ECO:0007669"/>
    <property type="project" value="UniProtKB-KW"/>
</dbReference>
<keyword evidence="2" id="KW-1003">Cell membrane</keyword>
<evidence type="ECO:0000313" key="11">
    <source>
        <dbReference type="EnsemblMetazoa" id="LLOJ010890-PA"/>
    </source>
</evidence>
<name>A0A3F2ZDA9_LUTLO</name>
<dbReference type="GO" id="GO:0005886">
    <property type="term" value="C:plasma membrane"/>
    <property type="evidence" value="ECO:0007669"/>
    <property type="project" value="UniProtKB-SubCell"/>
</dbReference>
<dbReference type="InterPro" id="IPR004117">
    <property type="entry name" value="7tm6_olfct_rcpt"/>
</dbReference>
<dbReference type="GO" id="GO:0005549">
    <property type="term" value="F:odorant binding"/>
    <property type="evidence" value="ECO:0007669"/>
    <property type="project" value="InterPro"/>
</dbReference>
<feature type="transmembrane region" description="Helical" evidence="10">
    <location>
        <begin position="13"/>
        <end position="32"/>
    </location>
</feature>
<keyword evidence="12" id="KW-1185">Reference proteome</keyword>
<keyword evidence="9" id="KW-0807">Transducer</keyword>
<comment type="subcellular location">
    <subcellularLocation>
        <location evidence="1">Cell membrane</location>
        <topology evidence="1">Multi-pass membrane protein</topology>
    </subcellularLocation>
</comment>
<dbReference type="EMBL" id="AJWK01011237">
    <property type="status" value="NOT_ANNOTATED_CDS"/>
    <property type="molecule type" value="Genomic_DNA"/>
</dbReference>
<keyword evidence="7 10" id="KW-0472">Membrane</keyword>
<evidence type="ECO:0000256" key="2">
    <source>
        <dbReference type="ARBA" id="ARBA00022475"/>
    </source>
</evidence>
<dbReference type="Pfam" id="PF02949">
    <property type="entry name" value="7tm_6"/>
    <property type="match status" value="1"/>
</dbReference>